<dbReference type="Proteomes" id="UP000325286">
    <property type="component" value="Chromosome"/>
</dbReference>
<dbReference type="KEGG" id="rul:UC8_11670"/>
<proteinExistence type="predicted"/>
<dbReference type="RefSeq" id="WP_068138414.1">
    <property type="nucleotide sequence ID" value="NZ_CP042914.1"/>
</dbReference>
<keyword evidence="1" id="KW-0812">Transmembrane</keyword>
<protein>
    <recommendedName>
        <fullName evidence="4">Fibronectin type-III domain-containing protein</fullName>
    </recommendedName>
</protein>
<organism evidence="2 3">
    <name type="scientific">Roseimaritima ulvae</name>
    <dbReference type="NCBI Taxonomy" id="980254"/>
    <lineage>
        <taxon>Bacteria</taxon>
        <taxon>Pseudomonadati</taxon>
        <taxon>Planctomycetota</taxon>
        <taxon>Planctomycetia</taxon>
        <taxon>Pirellulales</taxon>
        <taxon>Pirellulaceae</taxon>
        <taxon>Roseimaritima</taxon>
    </lineage>
</organism>
<evidence type="ECO:0000313" key="3">
    <source>
        <dbReference type="Proteomes" id="UP000325286"/>
    </source>
</evidence>
<gene>
    <name evidence="2" type="ORF">UC8_11670</name>
</gene>
<dbReference type="OrthoDB" id="279314at2"/>
<evidence type="ECO:0000256" key="1">
    <source>
        <dbReference type="SAM" id="Phobius"/>
    </source>
</evidence>
<dbReference type="EMBL" id="CP042914">
    <property type="protein sequence ID" value="QEG39206.1"/>
    <property type="molecule type" value="Genomic_DNA"/>
</dbReference>
<reference evidence="2 3" key="1">
    <citation type="submission" date="2019-08" db="EMBL/GenBank/DDBJ databases">
        <title>Deep-cultivation of Planctomycetes and their phenomic and genomic characterization uncovers novel biology.</title>
        <authorList>
            <person name="Wiegand S."/>
            <person name="Jogler M."/>
            <person name="Boedeker C."/>
            <person name="Pinto D."/>
            <person name="Vollmers J."/>
            <person name="Rivas-Marin E."/>
            <person name="Kohn T."/>
            <person name="Peeters S.H."/>
            <person name="Heuer A."/>
            <person name="Rast P."/>
            <person name="Oberbeckmann S."/>
            <person name="Bunk B."/>
            <person name="Jeske O."/>
            <person name="Meyerdierks A."/>
            <person name="Storesund J.E."/>
            <person name="Kallscheuer N."/>
            <person name="Luecker S."/>
            <person name="Lage O.M."/>
            <person name="Pohl T."/>
            <person name="Merkel B.J."/>
            <person name="Hornburger P."/>
            <person name="Mueller R.-W."/>
            <person name="Bruemmer F."/>
            <person name="Labrenz M."/>
            <person name="Spormann A.M."/>
            <person name="Op den Camp H."/>
            <person name="Overmann J."/>
            <person name="Amann R."/>
            <person name="Jetten M.S.M."/>
            <person name="Mascher T."/>
            <person name="Medema M.H."/>
            <person name="Devos D.P."/>
            <person name="Kaster A.-K."/>
            <person name="Ovreas L."/>
            <person name="Rohde M."/>
            <person name="Galperin M.Y."/>
            <person name="Jogler C."/>
        </authorList>
    </citation>
    <scope>NUCLEOTIDE SEQUENCE [LARGE SCALE GENOMIC DNA]</scope>
    <source>
        <strain evidence="2 3">UC8</strain>
    </source>
</reference>
<keyword evidence="1" id="KW-0472">Membrane</keyword>
<evidence type="ECO:0008006" key="4">
    <source>
        <dbReference type="Google" id="ProtNLM"/>
    </source>
</evidence>
<dbReference type="AlphaFoldDB" id="A0A5B9QQ89"/>
<keyword evidence="3" id="KW-1185">Reference proteome</keyword>
<feature type="transmembrane region" description="Helical" evidence="1">
    <location>
        <begin position="92"/>
        <end position="117"/>
    </location>
</feature>
<accession>A0A5B9QQ89</accession>
<name>A0A5B9QQ89_9BACT</name>
<keyword evidence="1" id="KW-1133">Transmembrane helix</keyword>
<evidence type="ECO:0000313" key="2">
    <source>
        <dbReference type="EMBL" id="QEG39206.1"/>
    </source>
</evidence>
<sequence>MPQSEATLEFTVDQFDDVREGHVTLDWTAVDAATVYSVTDERNVEVFRGTTPQAFVSGLPDGQHVFTVAAMDGQGQVLVQSPTPAVVTVKHWSLGMALSLFVCGFVVLLAVVGVLVLGTRNARSRSDASE</sequence>